<keyword evidence="6" id="KW-0010">Activator</keyword>
<dbReference type="InterPro" id="IPR019404">
    <property type="entry name" value="Mediator_Med11"/>
</dbReference>
<feature type="non-terminal residue" evidence="7">
    <location>
        <position position="1"/>
    </location>
</feature>
<accession>A0A3R5WC22</accession>
<keyword evidence="6" id="KW-0805">Transcription regulation</keyword>
<dbReference type="PANTHER" id="PTHR22890">
    <property type="entry name" value="MEDIATOR OF RNA POLYMERASE II TRANSCRIPTION SUBUNIT 11"/>
    <property type="match status" value="1"/>
</dbReference>
<gene>
    <name evidence="6" type="primary">MED11</name>
    <name evidence="7" type="ORF">AM593_06609</name>
</gene>
<dbReference type="EMBL" id="KV611659">
    <property type="protein sequence ID" value="OPL20322.1"/>
    <property type="molecule type" value="Genomic_DNA"/>
</dbReference>
<name>A0A3R5WC22_MYTGA</name>
<keyword evidence="6" id="KW-0804">Transcription</keyword>
<dbReference type="GO" id="GO:0016592">
    <property type="term" value="C:mediator complex"/>
    <property type="evidence" value="ECO:0007669"/>
    <property type="project" value="InterPro"/>
</dbReference>
<comment type="subunit">
    <text evidence="6">Component of the Mediator complex.</text>
</comment>
<comment type="function">
    <text evidence="6">Component of the Mediator complex, a coactivator involved in the regulated transcription of nearly all RNA polymerase II-dependent genes. Mediator functions as a bridge to convey information from gene-specific regulatory proteins to the basal RNA polymerase II transcription machinery. Mediator is recruited to promoters by direct interactions with regulatory proteins and serves as a scaffold for the assembly of a functional pre-initiation complex with RNA polymerase II and the general transcription factors.</text>
</comment>
<evidence type="ECO:0000313" key="7">
    <source>
        <dbReference type="EMBL" id="OPL20322.1"/>
    </source>
</evidence>
<dbReference type="GO" id="GO:0006357">
    <property type="term" value="P:regulation of transcription by RNA polymerase II"/>
    <property type="evidence" value="ECO:0007669"/>
    <property type="project" value="InterPro"/>
</dbReference>
<protein>
    <recommendedName>
        <fullName evidence="3 6">Mediator of RNA polymerase II transcription subunit 11</fullName>
    </recommendedName>
    <alternativeName>
        <fullName evidence="5 6">Mediator complex subunit 11</fullName>
    </alternativeName>
</protein>
<evidence type="ECO:0000256" key="6">
    <source>
        <dbReference type="RuleBase" id="RU364147"/>
    </source>
</evidence>
<evidence type="ECO:0000256" key="3">
    <source>
        <dbReference type="ARBA" id="ARBA00019621"/>
    </source>
</evidence>
<evidence type="ECO:0000256" key="5">
    <source>
        <dbReference type="ARBA" id="ARBA00032011"/>
    </source>
</evidence>
<evidence type="ECO:0000256" key="4">
    <source>
        <dbReference type="ARBA" id="ARBA00023242"/>
    </source>
</evidence>
<evidence type="ECO:0000256" key="2">
    <source>
        <dbReference type="ARBA" id="ARBA00008186"/>
    </source>
</evidence>
<evidence type="ECO:0000313" key="8">
    <source>
        <dbReference type="Proteomes" id="UP000266721"/>
    </source>
</evidence>
<keyword evidence="4 6" id="KW-0539">Nucleus</keyword>
<comment type="similarity">
    <text evidence="2 6">Belongs to the Mediator complex subunit 11 family.</text>
</comment>
<proteinExistence type="inferred from homology"/>
<dbReference type="GO" id="GO:0003712">
    <property type="term" value="F:transcription coregulator activity"/>
    <property type="evidence" value="ECO:0007669"/>
    <property type="project" value="InterPro"/>
</dbReference>
<evidence type="ECO:0000256" key="1">
    <source>
        <dbReference type="ARBA" id="ARBA00004123"/>
    </source>
</evidence>
<dbReference type="Pfam" id="PF10280">
    <property type="entry name" value="Med11"/>
    <property type="match status" value="1"/>
</dbReference>
<comment type="subcellular location">
    <subcellularLocation>
        <location evidence="1 6">Nucleus</location>
    </subcellularLocation>
</comment>
<dbReference type="AlphaFoldDB" id="A0A3R5WC22"/>
<reference evidence="7 8" key="1">
    <citation type="journal article" date="2016" name="PLoS ONE">
        <title>A First Insight into the Genome of the Filter-Feeder Mussel Mytilus galloprovincialis.</title>
        <authorList>
            <person name="Murgarella M."/>
            <person name="Puiu D."/>
            <person name="Novoa B."/>
            <person name="Figueras A."/>
            <person name="Posada D."/>
            <person name="Canchaya C."/>
        </authorList>
    </citation>
    <scope>NUCLEOTIDE SEQUENCE [LARGE SCALE GENOMIC DNA]</scope>
    <source>
        <tissue evidence="7">Muscle</tissue>
    </source>
</reference>
<keyword evidence="8" id="KW-1185">Reference proteome</keyword>
<dbReference type="Proteomes" id="UP000266721">
    <property type="component" value="Unassembled WGS sequence"/>
</dbReference>
<organism evidence="7 8">
    <name type="scientific">Mytilus galloprovincialis</name>
    <name type="common">Mediterranean mussel</name>
    <dbReference type="NCBI Taxonomy" id="29158"/>
    <lineage>
        <taxon>Eukaryota</taxon>
        <taxon>Metazoa</taxon>
        <taxon>Spiralia</taxon>
        <taxon>Lophotrochozoa</taxon>
        <taxon>Mollusca</taxon>
        <taxon>Bivalvia</taxon>
        <taxon>Autobranchia</taxon>
        <taxon>Pteriomorphia</taxon>
        <taxon>Mytilida</taxon>
        <taxon>Mytiloidea</taxon>
        <taxon>Mytilidae</taxon>
        <taxon>Mytilinae</taxon>
        <taxon>Mytilus</taxon>
    </lineage>
</organism>
<sequence length="122" mass="14018">LSPGSCQTHYDKLIKQHYFFLGLALQELAKEKPQAKQIETHTTTFMKTLMEVEKKMTNHINYLTQVSTGQPHEGSSYAASKDLTLAYHRIDHIKSRLATLERFHHELSPQKPHAKTLQMSDS</sequence>